<dbReference type="Proteomes" id="UP000714275">
    <property type="component" value="Unassembled WGS sequence"/>
</dbReference>
<feature type="compositionally biased region" description="Acidic residues" evidence="1">
    <location>
        <begin position="322"/>
        <end position="332"/>
    </location>
</feature>
<gene>
    <name evidence="2" type="ORF">EV702DRAFT_1197119</name>
</gene>
<reference evidence="2" key="1">
    <citation type="journal article" date="2020" name="New Phytol.">
        <title>Comparative genomics reveals dynamic genome evolution in host specialist ectomycorrhizal fungi.</title>
        <authorList>
            <person name="Lofgren L.A."/>
            <person name="Nguyen N.H."/>
            <person name="Vilgalys R."/>
            <person name="Ruytinx J."/>
            <person name="Liao H.L."/>
            <person name="Branco S."/>
            <person name="Kuo A."/>
            <person name="LaButti K."/>
            <person name="Lipzen A."/>
            <person name="Andreopoulos W."/>
            <person name="Pangilinan J."/>
            <person name="Riley R."/>
            <person name="Hundley H."/>
            <person name="Na H."/>
            <person name="Barry K."/>
            <person name="Grigoriev I.V."/>
            <person name="Stajich J.E."/>
            <person name="Kennedy P.G."/>
        </authorList>
    </citation>
    <scope>NUCLEOTIDE SEQUENCE</scope>
    <source>
        <strain evidence="2">DOB743</strain>
    </source>
</reference>
<organism evidence="2 3">
    <name type="scientific">Suillus placidus</name>
    <dbReference type="NCBI Taxonomy" id="48579"/>
    <lineage>
        <taxon>Eukaryota</taxon>
        <taxon>Fungi</taxon>
        <taxon>Dikarya</taxon>
        <taxon>Basidiomycota</taxon>
        <taxon>Agaricomycotina</taxon>
        <taxon>Agaricomycetes</taxon>
        <taxon>Agaricomycetidae</taxon>
        <taxon>Boletales</taxon>
        <taxon>Suillineae</taxon>
        <taxon>Suillaceae</taxon>
        <taxon>Suillus</taxon>
    </lineage>
</organism>
<name>A0A9P7D393_9AGAM</name>
<dbReference type="EMBL" id="JABBWD010000020">
    <property type="protein sequence ID" value="KAG1777513.1"/>
    <property type="molecule type" value="Genomic_DNA"/>
</dbReference>
<evidence type="ECO:0000313" key="2">
    <source>
        <dbReference type="EMBL" id="KAG1777513.1"/>
    </source>
</evidence>
<accession>A0A9P7D393</accession>
<comment type="caution">
    <text evidence="2">The sequence shown here is derived from an EMBL/GenBank/DDBJ whole genome shotgun (WGS) entry which is preliminary data.</text>
</comment>
<sequence>MTAIDSAKSAYIEEAAHIAETHGHSLKWTHSQLFLKSQMLRQHRSVNSWNAFVRVKHMEANEGHKKGTSSFTEHSRLMLAEKRALNAKVVEARQQKSHAARANSKATRHDMNATFTSMDREWMALCARTGAEGFYVAVRSSIEDLSEPKIFFMQKAENFVQDVLKVEPRHLGLKLKSFINQHMITTRLHPLNKLVSDCRTLIQEELKAIALEHNIKGKVNMNYTNYERNIVDHYGLALVNWPLSGHVRNPSKVGGRAQVQSLLDALKSRSCEWVRLMDEEHVTHMKDNQERHARGELVYVARKARKIAAASQHKSNETVDSSSEDDTSSDSE</sequence>
<evidence type="ECO:0000313" key="3">
    <source>
        <dbReference type="Proteomes" id="UP000714275"/>
    </source>
</evidence>
<evidence type="ECO:0000256" key="1">
    <source>
        <dbReference type="SAM" id="MobiDB-lite"/>
    </source>
</evidence>
<dbReference type="AlphaFoldDB" id="A0A9P7D393"/>
<protein>
    <submittedName>
        <fullName evidence="2">Uncharacterized protein</fullName>
    </submittedName>
</protein>
<dbReference type="OrthoDB" id="3253416at2759"/>
<proteinExistence type="predicted"/>
<keyword evidence="3" id="KW-1185">Reference proteome</keyword>
<feature type="region of interest" description="Disordered" evidence="1">
    <location>
        <begin position="308"/>
        <end position="332"/>
    </location>
</feature>